<dbReference type="NCBIfam" id="TIGR00182">
    <property type="entry name" value="plsX"/>
    <property type="match status" value="1"/>
</dbReference>
<dbReference type="AlphaFoldDB" id="A0A1G9BWT6"/>
<gene>
    <name evidence="10" type="primary">plsX</name>
    <name evidence="11" type="ORF">SAMN05660472_01292</name>
</gene>
<comment type="pathway">
    <text evidence="10">Lipid metabolism; phospholipid metabolism.</text>
</comment>
<dbReference type="GO" id="GO:0005737">
    <property type="term" value="C:cytoplasm"/>
    <property type="evidence" value="ECO:0007669"/>
    <property type="project" value="UniProtKB-SubCell"/>
</dbReference>
<keyword evidence="7 10" id="KW-1208">Phospholipid metabolism</keyword>
<dbReference type="EMBL" id="FNFP01000002">
    <property type="protein sequence ID" value="SDK43850.1"/>
    <property type="molecule type" value="Genomic_DNA"/>
</dbReference>
<comment type="similarity">
    <text evidence="10">Belongs to the PlsX family.</text>
</comment>
<evidence type="ECO:0000256" key="5">
    <source>
        <dbReference type="ARBA" id="ARBA00023098"/>
    </source>
</evidence>
<evidence type="ECO:0000256" key="4">
    <source>
        <dbReference type="ARBA" id="ARBA00022679"/>
    </source>
</evidence>
<comment type="function">
    <text evidence="10">Catalyzes the reversible formation of acyl-phosphate (acyl-PO(4)) from acyl-[acyl-carrier-protein] (acyl-ACP). This enzyme utilizes acyl-ACP as fatty acyl donor, but not acyl-CoA.</text>
</comment>
<dbReference type="SUPFAM" id="SSF53659">
    <property type="entry name" value="Isocitrate/Isopropylmalate dehydrogenase-like"/>
    <property type="match status" value="1"/>
</dbReference>
<keyword evidence="6 10" id="KW-0594">Phospholipid biosynthesis</keyword>
<comment type="catalytic activity">
    <reaction evidence="1 10">
        <text>a fatty acyl-[ACP] + phosphate = an acyl phosphate + holo-[ACP]</text>
        <dbReference type="Rhea" id="RHEA:42292"/>
        <dbReference type="Rhea" id="RHEA-COMP:9685"/>
        <dbReference type="Rhea" id="RHEA-COMP:14125"/>
        <dbReference type="ChEBI" id="CHEBI:43474"/>
        <dbReference type="ChEBI" id="CHEBI:59918"/>
        <dbReference type="ChEBI" id="CHEBI:64479"/>
        <dbReference type="ChEBI" id="CHEBI:138651"/>
        <dbReference type="EC" id="2.3.1.274"/>
    </reaction>
</comment>
<evidence type="ECO:0000256" key="2">
    <source>
        <dbReference type="ARBA" id="ARBA00022490"/>
    </source>
</evidence>
<proteinExistence type="inferred from homology"/>
<evidence type="ECO:0000256" key="8">
    <source>
        <dbReference type="ARBA" id="ARBA00024069"/>
    </source>
</evidence>
<keyword evidence="4 10" id="KW-0808">Transferase</keyword>
<dbReference type="EC" id="2.3.1.274" evidence="8 10"/>
<organism evidence="11 12">
    <name type="scientific">Natronincola ferrireducens</name>
    <dbReference type="NCBI Taxonomy" id="393762"/>
    <lineage>
        <taxon>Bacteria</taxon>
        <taxon>Bacillati</taxon>
        <taxon>Bacillota</taxon>
        <taxon>Clostridia</taxon>
        <taxon>Peptostreptococcales</taxon>
        <taxon>Natronincolaceae</taxon>
        <taxon>Natronincola</taxon>
    </lineage>
</organism>
<comment type="subunit">
    <text evidence="9 10">Homodimer. Probably interacts with PlsY.</text>
</comment>
<dbReference type="Proteomes" id="UP000198718">
    <property type="component" value="Unassembled WGS sequence"/>
</dbReference>
<dbReference type="RefSeq" id="WP_090552208.1">
    <property type="nucleotide sequence ID" value="NZ_FNFP01000002.1"/>
</dbReference>
<dbReference type="OrthoDB" id="9806408at2"/>
<evidence type="ECO:0000256" key="1">
    <source>
        <dbReference type="ARBA" id="ARBA00001232"/>
    </source>
</evidence>
<accession>A0A1G9BWT6</accession>
<dbReference type="STRING" id="393762.SAMN05660472_01292"/>
<dbReference type="Pfam" id="PF02504">
    <property type="entry name" value="FA_synthesis"/>
    <property type="match status" value="1"/>
</dbReference>
<sequence length="336" mass="36248">MKIVVDAMGGDHGPVVTVPGAIEAVNDYNIEIILTGDQEKIQKELDKYSYSKERIKIIHCSEEISNEDKPVAAIRRKKDSSMVVGLNLVKTKEADAIISAGNTGALLAGGLFILGRIKGIDRPALAPVYPTTEGVAVLIDGGANADCRPRNFLEFGIMGDVYASKVIGIQNPNVCIVSIGVEEGKGNEITKESYKLCKEKARFNFGGNVEARDIPSGYADVIICDGFTGNVILKLTEGIASTIFGALKEEFTKNILRKLGAVILKSGLKNFKKRFDYTEYGGAPFLGVQGNLIKAHGSSNAKAIKNAIRQAKTFVENNVVEHIEMEIKELGEDGLD</sequence>
<evidence type="ECO:0000256" key="7">
    <source>
        <dbReference type="ARBA" id="ARBA00023264"/>
    </source>
</evidence>
<dbReference type="HAMAP" id="MF_00019">
    <property type="entry name" value="PlsX"/>
    <property type="match status" value="1"/>
</dbReference>
<dbReference type="GO" id="GO:0043811">
    <property type="term" value="F:phosphate:acyl-[acyl carrier protein] acyltransferase activity"/>
    <property type="evidence" value="ECO:0007669"/>
    <property type="project" value="UniProtKB-UniRule"/>
</dbReference>
<evidence type="ECO:0000313" key="12">
    <source>
        <dbReference type="Proteomes" id="UP000198718"/>
    </source>
</evidence>
<dbReference type="Gene3D" id="3.40.718.10">
    <property type="entry name" value="Isopropylmalate Dehydrogenase"/>
    <property type="match status" value="1"/>
</dbReference>
<dbReference type="InterPro" id="IPR012281">
    <property type="entry name" value="Phospholipid_synth_PlsX-like"/>
</dbReference>
<dbReference type="InterPro" id="IPR003664">
    <property type="entry name" value="FA_synthesis"/>
</dbReference>
<name>A0A1G9BWT6_9FIRM</name>
<keyword evidence="5 10" id="KW-0443">Lipid metabolism</keyword>
<dbReference type="GO" id="GO:0006633">
    <property type="term" value="P:fatty acid biosynthetic process"/>
    <property type="evidence" value="ECO:0007669"/>
    <property type="project" value="UniProtKB-UniRule"/>
</dbReference>
<dbReference type="PANTHER" id="PTHR30100">
    <property type="entry name" value="FATTY ACID/PHOSPHOLIPID SYNTHESIS PROTEIN PLSX"/>
    <property type="match status" value="1"/>
</dbReference>
<protein>
    <recommendedName>
        <fullName evidence="8 10">Phosphate acyltransferase</fullName>
        <ecNumber evidence="8 10">2.3.1.274</ecNumber>
    </recommendedName>
    <alternativeName>
        <fullName evidence="10">Acyl-ACP phosphotransacylase</fullName>
    </alternativeName>
    <alternativeName>
        <fullName evidence="10">Acyl-[acyl-carrier-protein]--phosphate acyltransferase</fullName>
    </alternativeName>
    <alternativeName>
        <fullName evidence="10">Phosphate-acyl-ACP acyltransferase</fullName>
    </alternativeName>
</protein>
<dbReference type="PANTHER" id="PTHR30100:SF1">
    <property type="entry name" value="PHOSPHATE ACYLTRANSFERASE"/>
    <property type="match status" value="1"/>
</dbReference>
<evidence type="ECO:0000256" key="3">
    <source>
        <dbReference type="ARBA" id="ARBA00022516"/>
    </source>
</evidence>
<evidence type="ECO:0000256" key="6">
    <source>
        <dbReference type="ARBA" id="ARBA00023209"/>
    </source>
</evidence>
<keyword evidence="3 10" id="KW-0444">Lipid biosynthesis</keyword>
<keyword evidence="11" id="KW-0012">Acyltransferase</keyword>
<comment type="subcellular location">
    <subcellularLocation>
        <location evidence="10">Cytoplasm</location>
    </subcellularLocation>
    <text evidence="10">Associated with the membrane possibly through PlsY.</text>
</comment>
<evidence type="ECO:0000313" key="11">
    <source>
        <dbReference type="EMBL" id="SDK43850.1"/>
    </source>
</evidence>
<evidence type="ECO:0000256" key="9">
    <source>
        <dbReference type="ARBA" id="ARBA00046608"/>
    </source>
</evidence>
<evidence type="ECO:0000256" key="10">
    <source>
        <dbReference type="HAMAP-Rule" id="MF_00019"/>
    </source>
</evidence>
<keyword evidence="12" id="KW-1185">Reference proteome</keyword>
<dbReference type="GO" id="GO:0008654">
    <property type="term" value="P:phospholipid biosynthetic process"/>
    <property type="evidence" value="ECO:0007669"/>
    <property type="project" value="UniProtKB-KW"/>
</dbReference>
<dbReference type="PIRSF" id="PIRSF002465">
    <property type="entry name" value="Phsphlp_syn_PlsX"/>
    <property type="match status" value="1"/>
</dbReference>
<reference evidence="11 12" key="1">
    <citation type="submission" date="2016-10" db="EMBL/GenBank/DDBJ databases">
        <authorList>
            <person name="de Groot N.N."/>
        </authorList>
    </citation>
    <scope>NUCLEOTIDE SEQUENCE [LARGE SCALE GENOMIC DNA]</scope>
    <source>
        <strain evidence="11 12">DSM 18346</strain>
    </source>
</reference>
<dbReference type="UniPathway" id="UPA00085"/>
<keyword evidence="2 10" id="KW-0963">Cytoplasm</keyword>